<organism evidence="2 3">
    <name type="scientific">Pisum sativum</name>
    <name type="common">Garden pea</name>
    <name type="synonym">Lathyrus oleraceus</name>
    <dbReference type="NCBI Taxonomy" id="3888"/>
    <lineage>
        <taxon>Eukaryota</taxon>
        <taxon>Viridiplantae</taxon>
        <taxon>Streptophyta</taxon>
        <taxon>Embryophyta</taxon>
        <taxon>Tracheophyta</taxon>
        <taxon>Spermatophyta</taxon>
        <taxon>Magnoliopsida</taxon>
        <taxon>eudicotyledons</taxon>
        <taxon>Gunneridae</taxon>
        <taxon>Pentapetalae</taxon>
        <taxon>rosids</taxon>
        <taxon>fabids</taxon>
        <taxon>Fabales</taxon>
        <taxon>Fabaceae</taxon>
        <taxon>Papilionoideae</taxon>
        <taxon>50 kb inversion clade</taxon>
        <taxon>NPAAA clade</taxon>
        <taxon>Hologalegina</taxon>
        <taxon>IRL clade</taxon>
        <taxon>Fabeae</taxon>
        <taxon>Lathyrus</taxon>
    </lineage>
</organism>
<accession>A0A9D4W5M7</accession>
<gene>
    <name evidence="2" type="ORF">KIW84_062369</name>
</gene>
<feature type="region of interest" description="Disordered" evidence="1">
    <location>
        <begin position="1"/>
        <end position="25"/>
    </location>
</feature>
<reference evidence="2 3" key="1">
    <citation type="journal article" date="2022" name="Nat. Genet.">
        <title>Improved pea reference genome and pan-genome highlight genomic features and evolutionary characteristics.</title>
        <authorList>
            <person name="Yang T."/>
            <person name="Liu R."/>
            <person name="Luo Y."/>
            <person name="Hu S."/>
            <person name="Wang D."/>
            <person name="Wang C."/>
            <person name="Pandey M.K."/>
            <person name="Ge S."/>
            <person name="Xu Q."/>
            <person name="Li N."/>
            <person name="Li G."/>
            <person name="Huang Y."/>
            <person name="Saxena R.K."/>
            <person name="Ji Y."/>
            <person name="Li M."/>
            <person name="Yan X."/>
            <person name="He Y."/>
            <person name="Liu Y."/>
            <person name="Wang X."/>
            <person name="Xiang C."/>
            <person name="Varshney R.K."/>
            <person name="Ding H."/>
            <person name="Gao S."/>
            <person name="Zong X."/>
        </authorList>
    </citation>
    <scope>NUCLEOTIDE SEQUENCE [LARGE SCALE GENOMIC DNA]</scope>
    <source>
        <strain evidence="2 3">cv. Zhongwan 6</strain>
    </source>
</reference>
<proteinExistence type="predicted"/>
<dbReference type="EMBL" id="JAMSHJ010000006">
    <property type="protein sequence ID" value="KAI5396135.1"/>
    <property type="molecule type" value="Genomic_DNA"/>
</dbReference>
<dbReference type="Gramene" id="Psat06G0236900-T1">
    <property type="protein sequence ID" value="KAI5396135.1"/>
    <property type="gene ID" value="KIW84_062369"/>
</dbReference>
<sequence>MASKRGRLTRGSSSRAAPNPNAPTFPDLKFISKSHAEKYLKLVDYHIVKERVFALDDLQGFGEVGEDVQQRRLASFNNLIHETNKNIGMEFYANAPFGEQEDQMSDQSLRARLVTAKEMEKYLTYQEQEQARRRDHMCTKWTRQNNDFNNTINDMPDLFRNNDI</sequence>
<dbReference type="AlphaFoldDB" id="A0A9D4W5M7"/>
<keyword evidence="3" id="KW-1185">Reference proteome</keyword>
<name>A0A9D4W5M7_PEA</name>
<evidence type="ECO:0000313" key="3">
    <source>
        <dbReference type="Proteomes" id="UP001058974"/>
    </source>
</evidence>
<evidence type="ECO:0000256" key="1">
    <source>
        <dbReference type="SAM" id="MobiDB-lite"/>
    </source>
</evidence>
<evidence type="ECO:0000313" key="2">
    <source>
        <dbReference type="EMBL" id="KAI5396135.1"/>
    </source>
</evidence>
<comment type="caution">
    <text evidence="2">The sequence shown here is derived from an EMBL/GenBank/DDBJ whole genome shotgun (WGS) entry which is preliminary data.</text>
</comment>
<protein>
    <submittedName>
        <fullName evidence="2">Uncharacterized protein</fullName>
    </submittedName>
</protein>
<dbReference type="Proteomes" id="UP001058974">
    <property type="component" value="Chromosome 6"/>
</dbReference>